<dbReference type="Pfam" id="PF13416">
    <property type="entry name" value="SBP_bac_8"/>
    <property type="match status" value="1"/>
</dbReference>
<dbReference type="Proteomes" id="UP000093309">
    <property type="component" value="Unassembled WGS sequence"/>
</dbReference>
<dbReference type="InterPro" id="IPR050490">
    <property type="entry name" value="Bact_solute-bd_prot1"/>
</dbReference>
<evidence type="ECO:0000313" key="4">
    <source>
        <dbReference type="EMBL" id="OCT10727.1"/>
    </source>
</evidence>
<dbReference type="PANTHER" id="PTHR43649:SF29">
    <property type="entry name" value="OSMOPROTECTIVE COMPOUNDS-BINDING PROTEIN GGTB"/>
    <property type="match status" value="1"/>
</dbReference>
<protein>
    <submittedName>
        <fullName evidence="4">ABC transporter substrate-binding protein</fullName>
    </submittedName>
</protein>
<proteinExistence type="inferred from homology"/>
<sequence>MKKMLFSVMSLMLVSSVALTGCSSNPGDAASPAASKEASESQAGKPVEITFRHALIGERRQKTLDITMQAIKKMEKEVPGLKVKLDGVDGEVNRKDKIRGEMASGRVPEIFDAFGSPDVKMFAKEGKVLDITPILTELGIKDKFTNLEAWTLDGKVYGLPMAAGAEGVYYNKAYFEAKGLKVPQTYDELITLMEKIKADGKIPFSGASKSAWIPLMLTNQIWSRLAGPDVTSKFSTGKAKWTDPAVTEAFRVHKDWVNQGYFKKAQLGLEYADYNTQFINGESVMMFDGSWAASLFQEGGAGVGMASKVGFFNFPSMSKGVGDQTSLMQDMNNGYAFSADVAKDPQKMAAVKSFIKNFYTEDMQMQFLVQMGSLPCMKLDEAKVKASVKDPLLLEIMSVLLHSTSSYSAFDALVSADVTTEIGTQIQKLIDNKTTPEAAAASIQKVQDEANADAK</sequence>
<evidence type="ECO:0000256" key="2">
    <source>
        <dbReference type="ARBA" id="ARBA00022448"/>
    </source>
</evidence>
<dbReference type="STRING" id="512399.A8709_23105"/>
<keyword evidence="5" id="KW-1185">Reference proteome</keyword>
<dbReference type="PANTHER" id="PTHR43649">
    <property type="entry name" value="ARABINOSE-BINDING PROTEIN-RELATED"/>
    <property type="match status" value="1"/>
</dbReference>
<name>A0A1C0ZRN3_9BACL</name>
<dbReference type="Gene3D" id="3.40.190.10">
    <property type="entry name" value="Periplasmic binding protein-like II"/>
    <property type="match status" value="2"/>
</dbReference>
<comment type="similarity">
    <text evidence="1">Belongs to the bacterial solute-binding protein 1 family.</text>
</comment>
<dbReference type="EMBL" id="LYPC01000030">
    <property type="protein sequence ID" value="OCT10727.1"/>
    <property type="molecule type" value="Genomic_DNA"/>
</dbReference>
<dbReference type="OrthoDB" id="9798191at2"/>
<accession>A0A1C0ZRN3</accession>
<dbReference type="PROSITE" id="PS51257">
    <property type="entry name" value="PROKAR_LIPOPROTEIN"/>
    <property type="match status" value="1"/>
</dbReference>
<evidence type="ECO:0000313" key="5">
    <source>
        <dbReference type="Proteomes" id="UP000093309"/>
    </source>
</evidence>
<organism evidence="4 5">
    <name type="scientific">Paenibacillus pectinilyticus</name>
    <dbReference type="NCBI Taxonomy" id="512399"/>
    <lineage>
        <taxon>Bacteria</taxon>
        <taxon>Bacillati</taxon>
        <taxon>Bacillota</taxon>
        <taxon>Bacilli</taxon>
        <taxon>Bacillales</taxon>
        <taxon>Paenibacillaceae</taxon>
        <taxon>Paenibacillus</taxon>
    </lineage>
</organism>
<evidence type="ECO:0000256" key="1">
    <source>
        <dbReference type="ARBA" id="ARBA00008520"/>
    </source>
</evidence>
<keyword evidence="2" id="KW-0813">Transport</keyword>
<gene>
    <name evidence="4" type="ORF">A8709_23105</name>
</gene>
<feature type="chain" id="PRO_5039158552" evidence="3">
    <location>
        <begin position="21"/>
        <end position="455"/>
    </location>
</feature>
<dbReference type="InterPro" id="IPR006059">
    <property type="entry name" value="SBP"/>
</dbReference>
<reference evidence="5" key="1">
    <citation type="submission" date="2016-05" db="EMBL/GenBank/DDBJ databases">
        <title>Paenibacillus oryzae. sp. nov., isolated from the rice root.</title>
        <authorList>
            <person name="Zhang J."/>
            <person name="Zhang X."/>
        </authorList>
    </citation>
    <scope>NUCLEOTIDE SEQUENCE [LARGE SCALE GENOMIC DNA]</scope>
    <source>
        <strain evidence="5">KCTC13222</strain>
    </source>
</reference>
<feature type="signal peptide" evidence="3">
    <location>
        <begin position="1"/>
        <end position="20"/>
    </location>
</feature>
<dbReference type="AlphaFoldDB" id="A0A1C0ZRN3"/>
<dbReference type="RefSeq" id="WP_065859229.1">
    <property type="nucleotide sequence ID" value="NZ_LYPC01000030.1"/>
</dbReference>
<evidence type="ECO:0000256" key="3">
    <source>
        <dbReference type="SAM" id="SignalP"/>
    </source>
</evidence>
<dbReference type="SUPFAM" id="SSF53850">
    <property type="entry name" value="Periplasmic binding protein-like II"/>
    <property type="match status" value="1"/>
</dbReference>
<keyword evidence="3" id="KW-0732">Signal</keyword>
<comment type="caution">
    <text evidence="4">The sequence shown here is derived from an EMBL/GenBank/DDBJ whole genome shotgun (WGS) entry which is preliminary data.</text>
</comment>